<dbReference type="Proteomes" id="UP001596154">
    <property type="component" value="Unassembled WGS sequence"/>
</dbReference>
<dbReference type="RefSeq" id="WP_381023350.1">
    <property type="nucleotide sequence ID" value="NZ_JBHSNY010000006.1"/>
</dbReference>
<dbReference type="Pfam" id="PF01243">
    <property type="entry name" value="PNPOx_N"/>
    <property type="match status" value="1"/>
</dbReference>
<feature type="domain" description="Pyridoxamine 5'-phosphate oxidase N-terminal" evidence="1">
    <location>
        <begin position="12"/>
        <end position="107"/>
    </location>
</feature>
<keyword evidence="3" id="KW-1185">Reference proteome</keyword>
<evidence type="ECO:0000313" key="2">
    <source>
        <dbReference type="EMBL" id="MFC5636090.1"/>
    </source>
</evidence>
<evidence type="ECO:0000313" key="3">
    <source>
        <dbReference type="Proteomes" id="UP001596154"/>
    </source>
</evidence>
<proteinExistence type="predicted"/>
<dbReference type="InterPro" id="IPR011576">
    <property type="entry name" value="Pyridox_Oxase_N"/>
</dbReference>
<organism evidence="2 3">
    <name type="scientific">Streptomyces bullii</name>
    <dbReference type="NCBI Taxonomy" id="349910"/>
    <lineage>
        <taxon>Bacteria</taxon>
        <taxon>Bacillati</taxon>
        <taxon>Actinomycetota</taxon>
        <taxon>Actinomycetes</taxon>
        <taxon>Kitasatosporales</taxon>
        <taxon>Streptomycetaceae</taxon>
        <taxon>Streptomyces</taxon>
    </lineage>
</organism>
<evidence type="ECO:0000259" key="1">
    <source>
        <dbReference type="Pfam" id="PF01243"/>
    </source>
</evidence>
<gene>
    <name evidence="2" type="ORF">ACFPZJ_20265</name>
</gene>
<sequence length="189" mass="21317">MTADGTPLGRTRRLLERARYLNLATVSPEGRPWVATLEYAWLADPLRFVFGSAGLSRHGLNIARGPEVSGALFLAPNTPGLDVDAVDGAQFTGTCGEISPEELDEYHSVFYRAVFPDPEERARYLLEPARLRSPAPHRLYLVVVEDWWLIDTRTWEHDRIDRRMEVPPAVLDQLVSADTRRAPARAKVR</sequence>
<comment type="caution">
    <text evidence="2">The sequence shown here is derived from an EMBL/GenBank/DDBJ whole genome shotgun (WGS) entry which is preliminary data.</text>
</comment>
<name>A0ABW0URA2_9ACTN</name>
<dbReference type="EMBL" id="JBHSNY010000006">
    <property type="protein sequence ID" value="MFC5636090.1"/>
    <property type="molecule type" value="Genomic_DNA"/>
</dbReference>
<dbReference type="InterPro" id="IPR012349">
    <property type="entry name" value="Split_barrel_FMN-bd"/>
</dbReference>
<reference evidence="3" key="1">
    <citation type="journal article" date="2019" name="Int. J. Syst. Evol. Microbiol.">
        <title>The Global Catalogue of Microorganisms (GCM) 10K type strain sequencing project: providing services to taxonomists for standard genome sequencing and annotation.</title>
        <authorList>
            <consortium name="The Broad Institute Genomics Platform"/>
            <consortium name="The Broad Institute Genome Sequencing Center for Infectious Disease"/>
            <person name="Wu L."/>
            <person name="Ma J."/>
        </authorList>
    </citation>
    <scope>NUCLEOTIDE SEQUENCE [LARGE SCALE GENOMIC DNA]</scope>
    <source>
        <strain evidence="3">CGMCC 4.7248</strain>
    </source>
</reference>
<protein>
    <submittedName>
        <fullName evidence="2">Pyridoxamine 5'-phosphate oxidase family protein</fullName>
    </submittedName>
</protein>
<dbReference type="Gene3D" id="2.30.110.10">
    <property type="entry name" value="Electron Transport, Fmn-binding Protein, Chain A"/>
    <property type="match status" value="1"/>
</dbReference>
<dbReference type="SUPFAM" id="SSF50475">
    <property type="entry name" value="FMN-binding split barrel"/>
    <property type="match status" value="1"/>
</dbReference>
<accession>A0ABW0URA2</accession>